<dbReference type="EMBL" id="CP130144">
    <property type="protein sequence ID" value="WNZ44102.1"/>
    <property type="molecule type" value="Genomic_DNA"/>
</dbReference>
<gene>
    <name evidence="2" type="ORF">Q2T42_19930</name>
</gene>
<organism evidence="2">
    <name type="scientific">Leptolyngbya boryana CZ1</name>
    <dbReference type="NCBI Taxonomy" id="3060204"/>
    <lineage>
        <taxon>Bacteria</taxon>
        <taxon>Bacillati</taxon>
        <taxon>Cyanobacteriota</taxon>
        <taxon>Cyanophyceae</taxon>
        <taxon>Leptolyngbyales</taxon>
        <taxon>Leptolyngbyaceae</taxon>
        <taxon>Leptolyngbya group</taxon>
        <taxon>Leptolyngbya</taxon>
    </lineage>
</organism>
<keyword evidence="1" id="KW-0472">Membrane</keyword>
<name>A0AA96WR59_LEPBY</name>
<sequence length="106" mass="12094">MPTKIFSEELRWQEEIADSVESGVPYVWRILVMRIRAVLMLGLMLLSFITVVLMPSVFGGERVAVSQTVLMASEQEPVSPPQAEAERLFQQGMQQYQQGNRSFARF</sequence>
<keyword evidence="1" id="KW-1133">Transmembrane helix</keyword>
<dbReference type="AlphaFoldDB" id="A0AA96WR59"/>
<proteinExistence type="predicted"/>
<protein>
    <submittedName>
        <fullName evidence="2">Uncharacterized protein</fullName>
    </submittedName>
</protein>
<accession>A0AA96WR59</accession>
<reference evidence="2" key="1">
    <citation type="journal article" date="2023" name="Plants (Basel)">
        <title>Genomic Analysis of Leptolyngbya boryana CZ1 Reveals Efficient Carbon Fixation Modules.</title>
        <authorList>
            <person name="Bai X."/>
            <person name="Wang H."/>
            <person name="Cheng W."/>
            <person name="Wang J."/>
            <person name="Ma M."/>
            <person name="Hu H."/>
            <person name="Song Z."/>
            <person name="Ma H."/>
            <person name="Fan Y."/>
            <person name="Du C."/>
            <person name="Xu J."/>
        </authorList>
    </citation>
    <scope>NUCLEOTIDE SEQUENCE</scope>
    <source>
        <strain evidence="2">CZ1</strain>
    </source>
</reference>
<evidence type="ECO:0000256" key="1">
    <source>
        <dbReference type="SAM" id="Phobius"/>
    </source>
</evidence>
<reference evidence="2" key="2">
    <citation type="submission" date="2023-07" db="EMBL/GenBank/DDBJ databases">
        <authorList>
            <person name="Bai X.-H."/>
            <person name="Wang H.-H."/>
            <person name="Wang J."/>
            <person name="Ma M.-Y."/>
            <person name="Hu H.-H."/>
            <person name="Song Z.-L."/>
            <person name="Ma H.-G."/>
            <person name="Fan Y."/>
            <person name="Du C.-Y."/>
            <person name="Xu J.-C."/>
        </authorList>
    </citation>
    <scope>NUCLEOTIDE SEQUENCE</scope>
    <source>
        <strain evidence="2">CZ1</strain>
    </source>
</reference>
<keyword evidence="1" id="KW-0812">Transmembrane</keyword>
<evidence type="ECO:0000313" key="2">
    <source>
        <dbReference type="EMBL" id="WNZ44102.1"/>
    </source>
</evidence>
<dbReference type="RefSeq" id="WP_316426290.1">
    <property type="nucleotide sequence ID" value="NZ_CP130144.1"/>
</dbReference>
<feature type="transmembrane region" description="Helical" evidence="1">
    <location>
        <begin position="38"/>
        <end position="58"/>
    </location>
</feature>